<dbReference type="InterPro" id="IPR001810">
    <property type="entry name" value="F-box_dom"/>
</dbReference>
<reference evidence="3 4" key="1">
    <citation type="journal article" date="2019" name="New Phytol.">
        <title>Comparative genomics reveals unique wood-decay strategies and fruiting body development in the Schizophyllaceae.</title>
        <authorList>
            <person name="Almasi E."/>
            <person name="Sahu N."/>
            <person name="Krizsan K."/>
            <person name="Balint B."/>
            <person name="Kovacs G.M."/>
            <person name="Kiss B."/>
            <person name="Cseklye J."/>
            <person name="Drula E."/>
            <person name="Henrissat B."/>
            <person name="Nagy I."/>
            <person name="Chovatia M."/>
            <person name="Adam C."/>
            <person name="LaButti K."/>
            <person name="Lipzen A."/>
            <person name="Riley R."/>
            <person name="Grigoriev I.V."/>
            <person name="Nagy L.G."/>
        </authorList>
    </citation>
    <scope>NUCLEOTIDE SEQUENCE [LARGE SCALE GENOMIC DNA]</scope>
    <source>
        <strain evidence="3 4">NL-1724</strain>
    </source>
</reference>
<organism evidence="3 4">
    <name type="scientific">Schizophyllum amplum</name>
    <dbReference type="NCBI Taxonomy" id="97359"/>
    <lineage>
        <taxon>Eukaryota</taxon>
        <taxon>Fungi</taxon>
        <taxon>Dikarya</taxon>
        <taxon>Basidiomycota</taxon>
        <taxon>Agaricomycotina</taxon>
        <taxon>Agaricomycetes</taxon>
        <taxon>Agaricomycetidae</taxon>
        <taxon>Agaricales</taxon>
        <taxon>Schizophyllaceae</taxon>
        <taxon>Schizophyllum</taxon>
    </lineage>
</organism>
<accession>A0A550C121</accession>
<feature type="domain" description="F-box" evidence="2">
    <location>
        <begin position="68"/>
        <end position="125"/>
    </location>
</feature>
<dbReference type="Pfam" id="PF12937">
    <property type="entry name" value="F-box-like"/>
    <property type="match status" value="1"/>
</dbReference>
<dbReference type="STRING" id="97359.A0A550C121"/>
<evidence type="ECO:0000259" key="2">
    <source>
        <dbReference type="Pfam" id="PF12937"/>
    </source>
</evidence>
<keyword evidence="1" id="KW-0175">Coiled coil</keyword>
<dbReference type="AlphaFoldDB" id="A0A550C121"/>
<evidence type="ECO:0000256" key="1">
    <source>
        <dbReference type="SAM" id="Coils"/>
    </source>
</evidence>
<sequence length="222" mass="25620">MANIRTPFVEIELSRIKAQLDSLSRRRTDTQRIIDEMQRLKDAMDLEIQALEREMRELELQLVPFNWLPNEILVRIFFMVNEYDQDTIIEAQDTDTFQAVMLSHVCSRWRHLALATRELWTLIYVRTACHRDSSCLRSALSAFVERSEGRPLDVAFVAPPHIEAVVEIRSIDYLIKLANTSPSKMKGLALRCENQLAMKDVIQKSTAALPTFAQTSNISNLR</sequence>
<dbReference type="OrthoDB" id="3268739at2759"/>
<comment type="caution">
    <text evidence="3">The sequence shown here is derived from an EMBL/GenBank/DDBJ whole genome shotgun (WGS) entry which is preliminary data.</text>
</comment>
<keyword evidence="4" id="KW-1185">Reference proteome</keyword>
<dbReference type="Proteomes" id="UP000320762">
    <property type="component" value="Unassembled WGS sequence"/>
</dbReference>
<dbReference type="InterPro" id="IPR036047">
    <property type="entry name" value="F-box-like_dom_sf"/>
</dbReference>
<name>A0A550C121_9AGAR</name>
<gene>
    <name evidence="3" type="ORF">BD626DRAFT_633988</name>
</gene>
<evidence type="ECO:0000313" key="3">
    <source>
        <dbReference type="EMBL" id="TRM58495.1"/>
    </source>
</evidence>
<dbReference type="Gene3D" id="1.20.1280.50">
    <property type="match status" value="1"/>
</dbReference>
<protein>
    <recommendedName>
        <fullName evidence="2">F-box domain-containing protein</fullName>
    </recommendedName>
</protein>
<dbReference type="EMBL" id="VDMD01000035">
    <property type="protein sequence ID" value="TRM58495.1"/>
    <property type="molecule type" value="Genomic_DNA"/>
</dbReference>
<feature type="coiled-coil region" evidence="1">
    <location>
        <begin position="20"/>
        <end position="61"/>
    </location>
</feature>
<dbReference type="SUPFAM" id="SSF81383">
    <property type="entry name" value="F-box domain"/>
    <property type="match status" value="1"/>
</dbReference>
<proteinExistence type="predicted"/>
<evidence type="ECO:0000313" key="4">
    <source>
        <dbReference type="Proteomes" id="UP000320762"/>
    </source>
</evidence>